<evidence type="ECO:0000256" key="1">
    <source>
        <dbReference type="SAM" id="MobiDB-lite"/>
    </source>
</evidence>
<reference evidence="3 4" key="1">
    <citation type="journal article" date="2008" name="Nature">
        <title>The genome of Laccaria bicolor provides insights into mycorrhizal symbiosis.</title>
        <authorList>
            <person name="Martin F."/>
            <person name="Aerts A."/>
            <person name="Ahren D."/>
            <person name="Brun A."/>
            <person name="Danchin E.G.J."/>
            <person name="Duchaussoy F."/>
            <person name="Gibon J."/>
            <person name="Kohler A."/>
            <person name="Lindquist E."/>
            <person name="Pereda V."/>
            <person name="Salamov A."/>
            <person name="Shapiro H.J."/>
            <person name="Wuyts J."/>
            <person name="Blaudez D."/>
            <person name="Buee M."/>
            <person name="Brokstein P."/>
            <person name="Canbaeck B."/>
            <person name="Cohen D."/>
            <person name="Courty P.E."/>
            <person name="Coutinho P.M."/>
            <person name="Delaruelle C."/>
            <person name="Detter J.C."/>
            <person name="Deveau A."/>
            <person name="DiFazio S."/>
            <person name="Duplessis S."/>
            <person name="Fraissinet-Tachet L."/>
            <person name="Lucic E."/>
            <person name="Frey-Klett P."/>
            <person name="Fourrey C."/>
            <person name="Feussner I."/>
            <person name="Gay G."/>
            <person name="Grimwood J."/>
            <person name="Hoegger P.J."/>
            <person name="Jain P."/>
            <person name="Kilaru S."/>
            <person name="Labbe J."/>
            <person name="Lin Y.C."/>
            <person name="Legue V."/>
            <person name="Le Tacon F."/>
            <person name="Marmeisse R."/>
            <person name="Melayah D."/>
            <person name="Montanini B."/>
            <person name="Muratet M."/>
            <person name="Nehls U."/>
            <person name="Niculita-Hirzel H."/>
            <person name="Oudot-Le Secq M.P."/>
            <person name="Peter M."/>
            <person name="Quesneville H."/>
            <person name="Rajashekar B."/>
            <person name="Reich M."/>
            <person name="Rouhier N."/>
            <person name="Schmutz J."/>
            <person name="Yin T."/>
            <person name="Chalot M."/>
            <person name="Henrissat B."/>
            <person name="Kuees U."/>
            <person name="Lucas S."/>
            <person name="Van de Peer Y."/>
            <person name="Podila G.K."/>
            <person name="Polle A."/>
            <person name="Pukkila P.J."/>
            <person name="Richardson P.M."/>
            <person name="Rouze P."/>
            <person name="Sanders I.R."/>
            <person name="Stajich J.E."/>
            <person name="Tunlid A."/>
            <person name="Tuskan G."/>
            <person name="Grigoriev I.V."/>
        </authorList>
    </citation>
    <scope>NUCLEOTIDE SEQUENCE [LARGE SCALE GENOMIC DNA]</scope>
    <source>
        <strain evidence="4">S238N-H82 / ATCC MYA-4686</strain>
    </source>
</reference>
<dbReference type="AlphaFoldDB" id="B0D9S9"/>
<feature type="compositionally biased region" description="Polar residues" evidence="1">
    <location>
        <begin position="468"/>
        <end position="478"/>
    </location>
</feature>
<dbReference type="CDD" id="cd02440">
    <property type="entry name" value="AdoMet_MTases"/>
    <property type="match status" value="1"/>
</dbReference>
<dbReference type="RefSeq" id="XP_001880627.1">
    <property type="nucleotide sequence ID" value="XM_001880592.1"/>
</dbReference>
<dbReference type="GO" id="GO:0008168">
    <property type="term" value="F:methyltransferase activity"/>
    <property type="evidence" value="ECO:0007669"/>
    <property type="project" value="TreeGrafter"/>
</dbReference>
<dbReference type="EMBL" id="DS547101">
    <property type="protein sequence ID" value="EDR08402.1"/>
    <property type="molecule type" value="Genomic_DNA"/>
</dbReference>
<dbReference type="PANTHER" id="PTHR43591:SF24">
    <property type="entry name" value="2-METHOXY-6-POLYPRENYL-1,4-BENZOQUINOL METHYLASE, MITOCHONDRIAL"/>
    <property type="match status" value="1"/>
</dbReference>
<feature type="region of interest" description="Disordered" evidence="1">
    <location>
        <begin position="313"/>
        <end position="348"/>
    </location>
</feature>
<dbReference type="SUPFAM" id="SSF53335">
    <property type="entry name" value="S-adenosyl-L-methionine-dependent methyltransferases"/>
    <property type="match status" value="1"/>
</dbReference>
<dbReference type="GeneID" id="6076560"/>
<evidence type="ECO:0000259" key="2">
    <source>
        <dbReference type="Pfam" id="PF13649"/>
    </source>
</evidence>
<evidence type="ECO:0000313" key="3">
    <source>
        <dbReference type="EMBL" id="EDR08402.1"/>
    </source>
</evidence>
<sequence length="503" mass="57605">MSRDVEEQLLKRKVRNRKQGEIVYPLEYSFDLVNFDIWYHMFLVGCRGSLTMHQFDTPPEYVLDLGCGGGHWVMEAAKQWPNSKITGFDMFHLYPDARKIRKEFEKRVFWQQGDFLEGLPFPPQLFDYVRIVGIGLGVPEDEWQHLLEEVYRVMKPGAVVEIVEEDLIFPCSTFRPRQPSHLSQASSFLSVASCSSSTTLCPESPEERWRTISSGTANKIYKALKLDDPKRKSMAVDQLSSNITLISSADCTTSRELKHPQDHTLLKAAWEAMLSRRFIPSKLLSVLPFYISSSSFVNVQTFPLFQVPLPPNSGTAPQLKPRPSHDSFMPLRRANSNNPFDLKPSPSSRSMKADGFCVRSTQLDAQPSTSLRAPMHLAKTFHTVKACEDAIWEEYETMYHDDPSLLTKRYLSSQDASTDPSPRAFFDADWLDWENDMTDRISMRNHLVGISWPETPGDRPDWRHWRSNLENNKSSLNGPSVEPTDSEDLCRSIRAFVAWKPKS</sequence>
<protein>
    <submittedName>
        <fullName evidence="3">Predicted protein</fullName>
    </submittedName>
</protein>
<dbReference type="STRING" id="486041.B0D9S9"/>
<name>B0D9S9_LACBS</name>
<evidence type="ECO:0000313" key="4">
    <source>
        <dbReference type="Proteomes" id="UP000001194"/>
    </source>
</evidence>
<keyword evidence="4" id="KW-1185">Reference proteome</keyword>
<gene>
    <name evidence="3" type="ORF">LACBIDRAFT_297014</name>
</gene>
<accession>B0D9S9</accession>
<dbReference type="KEGG" id="lbc:LACBIDRAFT_297014"/>
<dbReference type="InParanoid" id="B0D9S9"/>
<dbReference type="Gene3D" id="3.40.50.150">
    <property type="entry name" value="Vaccinia Virus protein VP39"/>
    <property type="match status" value="1"/>
</dbReference>
<feature type="region of interest" description="Disordered" evidence="1">
    <location>
        <begin position="463"/>
        <end position="486"/>
    </location>
</feature>
<dbReference type="PANTHER" id="PTHR43591">
    <property type="entry name" value="METHYLTRANSFERASE"/>
    <property type="match status" value="1"/>
</dbReference>
<feature type="compositionally biased region" description="Polar residues" evidence="1">
    <location>
        <begin position="334"/>
        <end position="348"/>
    </location>
</feature>
<dbReference type="HOGENOM" id="CLU_029174_0_0_1"/>
<dbReference type="InterPro" id="IPR029063">
    <property type="entry name" value="SAM-dependent_MTases_sf"/>
</dbReference>
<feature type="domain" description="Methyltransferase" evidence="2">
    <location>
        <begin position="62"/>
        <end position="157"/>
    </location>
</feature>
<dbReference type="Proteomes" id="UP000001194">
    <property type="component" value="Unassembled WGS sequence"/>
</dbReference>
<proteinExistence type="predicted"/>
<dbReference type="InterPro" id="IPR041698">
    <property type="entry name" value="Methyltransf_25"/>
</dbReference>
<dbReference type="OrthoDB" id="2013972at2759"/>
<organism evidence="4">
    <name type="scientific">Laccaria bicolor (strain S238N-H82 / ATCC MYA-4686)</name>
    <name type="common">Bicoloured deceiver</name>
    <name type="synonym">Laccaria laccata var. bicolor</name>
    <dbReference type="NCBI Taxonomy" id="486041"/>
    <lineage>
        <taxon>Eukaryota</taxon>
        <taxon>Fungi</taxon>
        <taxon>Dikarya</taxon>
        <taxon>Basidiomycota</taxon>
        <taxon>Agaricomycotina</taxon>
        <taxon>Agaricomycetes</taxon>
        <taxon>Agaricomycetidae</taxon>
        <taxon>Agaricales</taxon>
        <taxon>Agaricineae</taxon>
        <taxon>Hydnangiaceae</taxon>
        <taxon>Laccaria</taxon>
    </lineage>
</organism>
<dbReference type="Pfam" id="PF13649">
    <property type="entry name" value="Methyltransf_25"/>
    <property type="match status" value="1"/>
</dbReference>